<gene>
    <name evidence="6" type="ORF">HNR13_001485</name>
</gene>
<evidence type="ECO:0000256" key="3">
    <source>
        <dbReference type="ARBA" id="ARBA00022840"/>
    </source>
</evidence>
<dbReference type="SUPFAM" id="SSF52540">
    <property type="entry name" value="P-loop containing nucleoside triphosphate hydrolases"/>
    <property type="match status" value="2"/>
</dbReference>
<name>A0A853CS56_9MICO</name>
<reference evidence="6 7" key="1">
    <citation type="submission" date="2020-07" db="EMBL/GenBank/DDBJ databases">
        <title>Sequencing the genomes of 1000 actinobacteria strains.</title>
        <authorList>
            <person name="Klenk H.-P."/>
        </authorList>
    </citation>
    <scope>NUCLEOTIDE SEQUENCE [LARGE SCALE GENOMIC DNA]</scope>
    <source>
        <strain evidence="6 7">DSM 15165</strain>
    </source>
</reference>
<feature type="binding site" evidence="4">
    <location>
        <begin position="1015"/>
        <end position="1022"/>
    </location>
    <ligand>
        <name>ATP</name>
        <dbReference type="ChEBI" id="CHEBI:30616"/>
    </ligand>
</feature>
<feature type="domain" description="FtsK" evidence="5">
    <location>
        <begin position="653"/>
        <end position="855"/>
    </location>
</feature>
<dbReference type="InterPro" id="IPR023839">
    <property type="entry name" value="Firmicutes_EssC_C"/>
</dbReference>
<evidence type="ECO:0000256" key="1">
    <source>
        <dbReference type="ARBA" id="ARBA00022737"/>
    </source>
</evidence>
<protein>
    <submittedName>
        <fullName evidence="6">S-DNA-T family DNA segregation ATPase FtsK/SpoIIIE</fullName>
    </submittedName>
</protein>
<keyword evidence="2 4" id="KW-0547">Nucleotide-binding</keyword>
<dbReference type="Gene3D" id="3.40.50.300">
    <property type="entry name" value="P-loop containing nucleotide triphosphate hydrolases"/>
    <property type="match status" value="2"/>
</dbReference>
<sequence length="1485" mass="162541">MSVFETEQLAEVASAALDSRLDPDQLLFLVYVVDGERAVRLSLTEEHPFVEHDGHKFSVVNEALYVDGESMGAGPGTVGALECVVIPVALARTECFVTDTTAALVIGDVPYAGIRVAEAPLLIVQGDALIVEAQGRLVYVDGVAIDGRQVCDLDVGTVVLTAGFILERRPTQFKITAFGSDVVFDHTKLLVQPPAQEFPADFPDYRRSPKLNLEVEDAEFTLQGPDKPAAKPKNRVARMVLPPFFMIAASSVTTLIIGSNPAMMLGMGLATLLTASFTVSQYVTERREVKAAALAAEEDYSRYLVRTVAEVSRAHDGERAVLRYQQPSPHELAAMVERYDPRIYERQRFNRDFLQASLGSSDRPSALKVSSSVSEKDSSVAALQVAELAAGFRTQRDAPTPVGLAGQTLGLVGPPDVVTDAVQSLLFQVAFFHSYRDVNFVSLLSREAFTRTWSRWRLLPHFTLQELNLRGLVYNDRLRDVVLNGFYQLLQKRKQALKDAGTQKPQFAPHYVFTISDDRHLAGHGINELLAEDMSDLGVTVIWCSEDAKLLPETVTALIQAPNRVKGELVTDGDVYVATPFTPYALPEDLEHSLRKLSNLNHLEVEKNAVPEALSLLEQYEVKTVDDLRIADRWASAEPNKSIASLIGWRARSDHVYWDLHERAHGPHALVGGTTGSGKSEFLTTYLIGLAINFSPEDVGMLIIDWKGGGIANTLDRLPHFMGAITNLDGAGTARALASIKAELDKRQREFATYGVNSINAYMTLYKQRHDPKPEVKYPTKPLPHLVLVSDEFAELKANVPEFLDELTSVARIGRSLGVHLILATQKPSGVVNDQIEANSTSKIALKMAGEQDSNELLKTTDAAHITNPGRGYLKVGQNEVYELFQSGYAGVPYDPDAQVIEKVDERIYRINDLGQYELFYDPDEEVEQGKDTSELPSELEAVIDGIVDVFDRDEALTRPDKPWLPGLAGRIASPEPAGQSRSGIPLGLLDIPSRQAQESYEFDLARAGHTVVFGSPGYGKSTVLQTIVVNLAKARTPEQLHVYLFDFGNNGLLPLRDLPNVADIVTPEEGEKLSKMLSAVSDAMASRKQLFKDAGVANLEQYEAKTSRALPVTLNVLDGYDNLTTNDSRKDTIDNVLLQVLREGAALGVYLVMSASRVGGVRMNMLSNVSTKLCLYVNDESELAQLLGRERLQQTDLPGRGQLLTDAPTAIQFYLPAEGENGSETLTALEAQVTALNDAWAGARPAQIPMVPRELTTEVFTRLATRDAASNRLLLGLNKLTSEPETLDLFTGKSMAIFPESGKQAALLYPFMIGQLVEAVEAERLVVIDAHDALREHLAAEPALYVGKKALKAHADTVKLALAELVEHGTQVPRCVVINGMTDVFDKLTLPMDQISEVLGLGSELVQIIVLDHLSKVNSIFALAGPLKENIHQILFGGDLNGQRFIEGLPLGTKRETHGKNVLHSVIDGELDHIVVPTPNESEG</sequence>
<dbReference type="PANTHER" id="PTHR22683">
    <property type="entry name" value="SPORULATION PROTEIN RELATED"/>
    <property type="match status" value="1"/>
</dbReference>
<dbReference type="InterPro" id="IPR050206">
    <property type="entry name" value="FtsK/SpoIIIE/SftA"/>
</dbReference>
<keyword evidence="1" id="KW-0677">Repeat</keyword>
<accession>A0A853CS56</accession>
<evidence type="ECO:0000313" key="6">
    <source>
        <dbReference type="EMBL" id="NYJ23198.1"/>
    </source>
</evidence>
<feature type="domain" description="FtsK" evidence="5">
    <location>
        <begin position="998"/>
        <end position="1185"/>
    </location>
</feature>
<dbReference type="InterPro" id="IPR027417">
    <property type="entry name" value="P-loop_NTPase"/>
</dbReference>
<evidence type="ECO:0000256" key="2">
    <source>
        <dbReference type="ARBA" id="ARBA00022741"/>
    </source>
</evidence>
<dbReference type="PROSITE" id="PS50901">
    <property type="entry name" value="FTSK"/>
    <property type="match status" value="2"/>
</dbReference>
<dbReference type="Pfam" id="PF01580">
    <property type="entry name" value="FtsK_SpoIIIE"/>
    <property type="match status" value="2"/>
</dbReference>
<dbReference type="PANTHER" id="PTHR22683:SF1">
    <property type="entry name" value="TYPE VII SECRETION SYSTEM PROTEIN ESSC"/>
    <property type="match status" value="1"/>
</dbReference>
<proteinExistence type="predicted"/>
<dbReference type="RefSeq" id="WP_179605147.1">
    <property type="nucleotide sequence ID" value="NZ_BAABEH010000001.1"/>
</dbReference>
<dbReference type="CDD" id="cd01127">
    <property type="entry name" value="TrwB_TraG_TraD_VirD4"/>
    <property type="match status" value="1"/>
</dbReference>
<evidence type="ECO:0000256" key="4">
    <source>
        <dbReference type="PROSITE-ProRule" id="PRU00289"/>
    </source>
</evidence>
<comment type="caution">
    <text evidence="6">The sequence shown here is derived from an EMBL/GenBank/DDBJ whole genome shotgun (WGS) entry which is preliminary data.</text>
</comment>
<dbReference type="GO" id="GO:0003677">
    <property type="term" value="F:DNA binding"/>
    <property type="evidence" value="ECO:0007669"/>
    <property type="project" value="InterPro"/>
</dbReference>
<dbReference type="InterPro" id="IPR002543">
    <property type="entry name" value="FtsK_dom"/>
</dbReference>
<evidence type="ECO:0000313" key="7">
    <source>
        <dbReference type="Proteomes" id="UP000578352"/>
    </source>
</evidence>
<evidence type="ECO:0000259" key="5">
    <source>
        <dbReference type="PROSITE" id="PS50901"/>
    </source>
</evidence>
<organism evidence="6 7">
    <name type="scientific">Leifsonia shinshuensis</name>
    <dbReference type="NCBI Taxonomy" id="150026"/>
    <lineage>
        <taxon>Bacteria</taxon>
        <taxon>Bacillati</taxon>
        <taxon>Actinomycetota</taxon>
        <taxon>Actinomycetes</taxon>
        <taxon>Micrococcales</taxon>
        <taxon>Microbacteriaceae</taxon>
        <taxon>Leifsonia</taxon>
    </lineage>
</organism>
<dbReference type="Proteomes" id="UP000578352">
    <property type="component" value="Unassembled WGS sequence"/>
</dbReference>
<dbReference type="NCBIfam" id="TIGR03928">
    <property type="entry name" value="T7_EssCb_Firm"/>
    <property type="match status" value="1"/>
</dbReference>
<dbReference type="GO" id="GO:0005524">
    <property type="term" value="F:ATP binding"/>
    <property type="evidence" value="ECO:0007669"/>
    <property type="project" value="UniProtKB-UniRule"/>
</dbReference>
<feature type="binding site" evidence="4">
    <location>
        <begin position="673"/>
        <end position="680"/>
    </location>
    <ligand>
        <name>ATP</name>
        <dbReference type="ChEBI" id="CHEBI:30616"/>
    </ligand>
</feature>
<keyword evidence="3 4" id="KW-0067">ATP-binding</keyword>
<dbReference type="EMBL" id="JACCFL010000001">
    <property type="protein sequence ID" value="NYJ23198.1"/>
    <property type="molecule type" value="Genomic_DNA"/>
</dbReference>